<comment type="caution">
    <text evidence="1">The sequence shown here is derived from an EMBL/GenBank/DDBJ whole genome shotgun (WGS) entry which is preliminary data.</text>
</comment>
<evidence type="ECO:0000313" key="2">
    <source>
        <dbReference type="Proteomes" id="UP001230328"/>
    </source>
</evidence>
<dbReference type="EMBL" id="JAUSZI010000002">
    <property type="protein sequence ID" value="MDQ1031392.1"/>
    <property type="molecule type" value="Genomic_DNA"/>
</dbReference>
<evidence type="ECO:0000313" key="1">
    <source>
        <dbReference type="EMBL" id="MDQ1031392.1"/>
    </source>
</evidence>
<dbReference type="Proteomes" id="UP001230328">
    <property type="component" value="Unassembled WGS sequence"/>
</dbReference>
<gene>
    <name evidence="1" type="ORF">QF035_008974</name>
</gene>
<keyword evidence="2" id="KW-1185">Reference proteome</keyword>
<name>A0ABU0T6V0_9ACTN</name>
<organism evidence="1 2">
    <name type="scientific">Streptomyces umbrinus</name>
    <dbReference type="NCBI Taxonomy" id="67370"/>
    <lineage>
        <taxon>Bacteria</taxon>
        <taxon>Bacillati</taxon>
        <taxon>Actinomycetota</taxon>
        <taxon>Actinomycetes</taxon>
        <taxon>Kitasatosporales</taxon>
        <taxon>Streptomycetaceae</taxon>
        <taxon>Streptomyces</taxon>
        <taxon>Streptomyces phaeochromogenes group</taxon>
    </lineage>
</organism>
<protein>
    <submittedName>
        <fullName evidence="1">Uncharacterized protein</fullName>
    </submittedName>
</protein>
<accession>A0ABU0T6V0</accession>
<proteinExistence type="predicted"/>
<sequence length="77" mass="8277">MYSRMNEASIAASVGRASDSRSKQATYRHLGWTPVTGMRSLVSGSSRSASSANGQSVTITVTAFVVVEVVFRLRVRP</sequence>
<reference evidence="1 2" key="1">
    <citation type="submission" date="2023-07" db="EMBL/GenBank/DDBJ databases">
        <title>Comparative genomics of wheat-associated soil bacteria to identify genetic determinants of phenazine resistance.</title>
        <authorList>
            <person name="Mouncey N."/>
        </authorList>
    </citation>
    <scope>NUCLEOTIDE SEQUENCE [LARGE SCALE GENOMIC DNA]</scope>
    <source>
        <strain evidence="1 2">V2I4</strain>
    </source>
</reference>